<evidence type="ECO:0000313" key="1">
    <source>
        <dbReference type="EMBL" id="UXP30593.1"/>
    </source>
</evidence>
<keyword evidence="2" id="KW-1185">Reference proteome</keyword>
<evidence type="ECO:0000313" key="2">
    <source>
        <dbReference type="Proteomes" id="UP001065174"/>
    </source>
</evidence>
<accession>A0ABY6CM73</accession>
<dbReference type="RefSeq" id="WP_262308040.1">
    <property type="nucleotide sequence ID" value="NZ_CP106679.1"/>
</dbReference>
<protein>
    <submittedName>
        <fullName evidence="1">DinI family protein</fullName>
    </submittedName>
</protein>
<reference evidence="1" key="1">
    <citation type="submission" date="2022-09" db="EMBL/GenBank/DDBJ databases">
        <title>Comparative genomics and taxonomic characterization of three novel marine species of genus Reichenbachiella exhibiting antioxidant and polysaccharide degradation activities.</title>
        <authorList>
            <person name="Muhammad N."/>
            <person name="Lee Y.-J."/>
            <person name="Ko J."/>
            <person name="Kim S.-G."/>
        </authorList>
    </citation>
    <scope>NUCLEOTIDE SEQUENCE</scope>
    <source>
        <strain evidence="1">BKB1-1</strain>
    </source>
</reference>
<name>A0ABY6CM73_9BACT</name>
<dbReference type="EMBL" id="CP106679">
    <property type="protein sequence ID" value="UXP30593.1"/>
    <property type="molecule type" value="Genomic_DNA"/>
</dbReference>
<organism evidence="1 2">
    <name type="scientific">Reichenbachiella agarivorans</name>
    <dbReference type="NCBI Taxonomy" id="2979464"/>
    <lineage>
        <taxon>Bacteria</taxon>
        <taxon>Pseudomonadati</taxon>
        <taxon>Bacteroidota</taxon>
        <taxon>Cytophagia</taxon>
        <taxon>Cytophagales</taxon>
        <taxon>Reichenbachiellaceae</taxon>
        <taxon>Reichenbachiella</taxon>
    </lineage>
</organism>
<sequence length="58" mass="6664">MNLPALELEIAKRIHTMNSDQQVDIMQYINQLSASTASKETTYRKRAITEIRKALKSL</sequence>
<dbReference type="Proteomes" id="UP001065174">
    <property type="component" value="Chromosome"/>
</dbReference>
<proteinExistence type="predicted"/>
<gene>
    <name evidence="1" type="ORF">N6H18_09525</name>
</gene>